<feature type="region of interest" description="Disordered" evidence="1">
    <location>
        <begin position="126"/>
        <end position="165"/>
    </location>
</feature>
<proteinExistence type="predicted"/>
<dbReference type="Proteomes" id="UP001293593">
    <property type="component" value="Unassembled WGS sequence"/>
</dbReference>
<dbReference type="AlphaFoldDB" id="A0AAE1IR72"/>
<name>A0AAE1IR72_9FABA</name>
<organism evidence="2 3">
    <name type="scientific">Acacia crassicarpa</name>
    <name type="common">northern wattle</name>
    <dbReference type="NCBI Taxonomy" id="499986"/>
    <lineage>
        <taxon>Eukaryota</taxon>
        <taxon>Viridiplantae</taxon>
        <taxon>Streptophyta</taxon>
        <taxon>Embryophyta</taxon>
        <taxon>Tracheophyta</taxon>
        <taxon>Spermatophyta</taxon>
        <taxon>Magnoliopsida</taxon>
        <taxon>eudicotyledons</taxon>
        <taxon>Gunneridae</taxon>
        <taxon>Pentapetalae</taxon>
        <taxon>rosids</taxon>
        <taxon>fabids</taxon>
        <taxon>Fabales</taxon>
        <taxon>Fabaceae</taxon>
        <taxon>Caesalpinioideae</taxon>
        <taxon>mimosoid clade</taxon>
        <taxon>Acacieae</taxon>
        <taxon>Acacia</taxon>
    </lineage>
</organism>
<comment type="caution">
    <text evidence="2">The sequence shown here is derived from an EMBL/GenBank/DDBJ whole genome shotgun (WGS) entry which is preliminary data.</text>
</comment>
<evidence type="ECO:0000313" key="2">
    <source>
        <dbReference type="EMBL" id="KAK4255288.1"/>
    </source>
</evidence>
<keyword evidence="3" id="KW-1185">Reference proteome</keyword>
<feature type="compositionally biased region" description="Acidic residues" evidence="1">
    <location>
        <begin position="137"/>
        <end position="165"/>
    </location>
</feature>
<protein>
    <submittedName>
        <fullName evidence="2">Uncharacterized protein</fullName>
    </submittedName>
</protein>
<evidence type="ECO:0000313" key="3">
    <source>
        <dbReference type="Proteomes" id="UP001293593"/>
    </source>
</evidence>
<feature type="region of interest" description="Disordered" evidence="1">
    <location>
        <begin position="1"/>
        <end position="26"/>
    </location>
</feature>
<evidence type="ECO:0000256" key="1">
    <source>
        <dbReference type="SAM" id="MobiDB-lite"/>
    </source>
</evidence>
<gene>
    <name evidence="2" type="ORF">QN277_008303</name>
</gene>
<accession>A0AAE1IR72</accession>
<sequence length="165" mass="18238">MATRHFEHPSPQPPRTGAKHSGSENLHIKGNRPACLTAIQIINNRLLHRSINSRECRVQRRFSFSVLLERQKLDPEKQGFVKNSGLYSLVCDGHLLVIVLHQEAGLPCAVHGLGVGSEVGECERLEAEFRQGRAENEPDDEDDGTEDDEEADESGDEGTNEGATE</sequence>
<reference evidence="2" key="1">
    <citation type="submission" date="2023-10" db="EMBL/GenBank/DDBJ databases">
        <title>Chromosome-level genome of the transformable northern wattle, Acacia crassicarpa.</title>
        <authorList>
            <person name="Massaro I."/>
            <person name="Sinha N.R."/>
            <person name="Poethig S."/>
            <person name="Leichty A.R."/>
        </authorList>
    </citation>
    <scope>NUCLEOTIDE SEQUENCE</scope>
    <source>
        <strain evidence="2">Acra3RX</strain>
        <tissue evidence="2">Leaf</tissue>
    </source>
</reference>
<feature type="compositionally biased region" description="Basic and acidic residues" evidence="1">
    <location>
        <begin position="126"/>
        <end position="136"/>
    </location>
</feature>
<dbReference type="EMBL" id="JAWXYG010000013">
    <property type="protein sequence ID" value="KAK4255288.1"/>
    <property type="molecule type" value="Genomic_DNA"/>
</dbReference>